<dbReference type="EMBL" id="JAFLQW010000031">
    <property type="protein sequence ID" value="MBO0347728.1"/>
    <property type="molecule type" value="Genomic_DNA"/>
</dbReference>
<dbReference type="Pfam" id="PF21053">
    <property type="entry name" value="BFA1_C"/>
    <property type="match status" value="1"/>
</dbReference>
<feature type="domain" description="Biogenesis factor required for ATP synthase 1-like C-terminal" evidence="2">
    <location>
        <begin position="143"/>
        <end position="283"/>
    </location>
</feature>
<accession>A0ABS3FL11</accession>
<proteinExistence type="predicted"/>
<dbReference type="RefSeq" id="WP_207086301.1">
    <property type="nucleotide sequence ID" value="NZ_JAFLQW010000031.1"/>
</dbReference>
<dbReference type="InterPro" id="IPR012674">
    <property type="entry name" value="Calycin"/>
</dbReference>
<dbReference type="Gene3D" id="2.40.128.20">
    <property type="match status" value="2"/>
</dbReference>
<evidence type="ECO:0000313" key="4">
    <source>
        <dbReference type="Proteomes" id="UP000664844"/>
    </source>
</evidence>
<dbReference type="PANTHER" id="PTHR33404">
    <property type="entry name" value="CELL DIVISION TOPOLOGICAL SPECIFICITY FACTOR HOMOLOG, CHLOROPLASTIC"/>
    <property type="match status" value="1"/>
</dbReference>
<reference evidence="3 4" key="1">
    <citation type="submission" date="2021-03" db="EMBL/GenBank/DDBJ databases">
        <title>Metabolic Capacity of the Antarctic Cyanobacterium Phormidium pseudopriestleyi that Sustains Oxygenic Photosynthesis in the Presence of Hydrogen Sulfide.</title>
        <authorList>
            <person name="Lumian J.E."/>
            <person name="Jungblut A.D."/>
            <person name="Dillon M.L."/>
            <person name="Hawes I."/>
            <person name="Doran P.T."/>
            <person name="Mackey T.J."/>
            <person name="Dick G.J."/>
            <person name="Grettenberger C.L."/>
            <person name="Sumner D.Y."/>
        </authorList>
    </citation>
    <scope>NUCLEOTIDE SEQUENCE [LARGE SCALE GENOMIC DNA]</scope>
    <source>
        <strain evidence="3 4">FRX01</strain>
    </source>
</reference>
<evidence type="ECO:0000313" key="3">
    <source>
        <dbReference type="EMBL" id="MBO0347728.1"/>
    </source>
</evidence>
<dbReference type="InterPro" id="IPR048378">
    <property type="entry name" value="BFA1-like_C"/>
</dbReference>
<comment type="caution">
    <text evidence="3">The sequence shown here is derived from an EMBL/GenBank/DDBJ whole genome shotgun (WGS) entry which is preliminary data.</text>
</comment>
<dbReference type="Pfam" id="PF12204">
    <property type="entry name" value="DUF3598_N"/>
    <property type="match status" value="1"/>
</dbReference>
<gene>
    <name evidence="3" type="ORF">J0895_01105</name>
</gene>
<protein>
    <submittedName>
        <fullName evidence="3">DUF3598 family protein</fullName>
    </submittedName>
</protein>
<dbReference type="PANTHER" id="PTHR33404:SF1">
    <property type="entry name" value="SLL0497 PROTEIN"/>
    <property type="match status" value="1"/>
</dbReference>
<organism evidence="3 4">
    <name type="scientific">Phormidium pseudopriestleyi FRX01</name>
    <dbReference type="NCBI Taxonomy" id="1759528"/>
    <lineage>
        <taxon>Bacteria</taxon>
        <taxon>Bacillati</taxon>
        <taxon>Cyanobacteriota</taxon>
        <taxon>Cyanophyceae</taxon>
        <taxon>Oscillatoriophycideae</taxon>
        <taxon>Oscillatoriales</taxon>
        <taxon>Oscillatoriaceae</taxon>
        <taxon>Phormidium</taxon>
    </lineage>
</organism>
<feature type="domain" description="DUF3598" evidence="1">
    <location>
        <begin position="1"/>
        <end position="138"/>
    </location>
</feature>
<evidence type="ECO:0000259" key="1">
    <source>
        <dbReference type="Pfam" id="PF12204"/>
    </source>
</evidence>
<name>A0ABS3FL11_9CYAN</name>
<dbReference type="InterPro" id="IPR022017">
    <property type="entry name" value="BFA1-like_DUF3598"/>
</dbReference>
<keyword evidence="4" id="KW-1185">Reference proteome</keyword>
<dbReference type="SUPFAM" id="SSF50814">
    <property type="entry name" value="Lipocalins"/>
    <property type="match status" value="2"/>
</dbReference>
<sequence length="284" mass="31871">MGTQWENFLQNLGEWEGSFTRLSPTGTQLEDTPTRLSLEGLDENQQARLTLRFFAPGGDWQKDSPVKKVVQEYQSLGRHILFFDSGAFSQSSMQLSPVSTFLIEFGFIWGNRRLRAVHQFAVGGEAERFTLVREKRVGAGATENPPLTLEQLLGRWEGSAQTLFPDLRNAETFRTTLELQRTGTEGVDQRISLANGDDRPHEIGSTGRVDGPILEFEGGSHPVRVLMLPDGASLTFPLRVEVGQMFFLEAGWLIEPNLRQRLIAYYGPRGEWSSLTLVTERKVG</sequence>
<dbReference type="Proteomes" id="UP000664844">
    <property type="component" value="Unassembled WGS sequence"/>
</dbReference>
<evidence type="ECO:0000259" key="2">
    <source>
        <dbReference type="Pfam" id="PF21053"/>
    </source>
</evidence>